<feature type="domain" description="F5/8 type C" evidence="11">
    <location>
        <begin position="628"/>
        <end position="739"/>
    </location>
</feature>
<keyword evidence="3" id="KW-0479">Metal-binding</keyword>
<organism evidence="15">
    <name type="scientific">Thermohahella caldifontis</name>
    <dbReference type="NCBI Taxonomy" id="3142973"/>
    <lineage>
        <taxon>Bacteria</taxon>
        <taxon>Pseudomonadati</taxon>
        <taxon>Pseudomonadota</taxon>
        <taxon>Gammaproteobacteria</taxon>
        <taxon>Oceanospirillales</taxon>
        <taxon>Hahellaceae</taxon>
        <taxon>Thermohahella</taxon>
    </lineage>
</organism>
<feature type="domain" description="Peptidase M4 C-terminal" evidence="13">
    <location>
        <begin position="411"/>
        <end position="589"/>
    </location>
</feature>
<dbReference type="InterPro" id="IPR027268">
    <property type="entry name" value="Peptidase_M4/M1_CTD_sf"/>
</dbReference>
<dbReference type="InterPro" id="IPR023612">
    <property type="entry name" value="Peptidase_M4"/>
</dbReference>
<keyword evidence="7" id="KW-0482">Metalloprotease</keyword>
<dbReference type="PRINTS" id="PR00730">
    <property type="entry name" value="THERMOLYSIN"/>
</dbReference>
<dbReference type="PANTHER" id="PTHR33794:SF1">
    <property type="entry name" value="BACILLOLYSIN"/>
    <property type="match status" value="1"/>
</dbReference>
<dbReference type="AlphaFoldDB" id="A0AB39UV25"/>
<dbReference type="KEGG" id="tcd:AAIA72_12780"/>
<feature type="compositionally biased region" description="Polar residues" evidence="10">
    <location>
        <begin position="35"/>
        <end position="47"/>
    </location>
</feature>
<evidence type="ECO:0000256" key="7">
    <source>
        <dbReference type="ARBA" id="ARBA00023049"/>
    </source>
</evidence>
<feature type="compositionally biased region" description="Low complexity" evidence="10">
    <location>
        <begin position="48"/>
        <end position="58"/>
    </location>
</feature>
<keyword evidence="5" id="KW-0378">Hydrolase</keyword>
<dbReference type="Pfam" id="PF02868">
    <property type="entry name" value="Peptidase_M4_C"/>
    <property type="match status" value="1"/>
</dbReference>
<dbReference type="GO" id="GO:0006508">
    <property type="term" value="P:proteolysis"/>
    <property type="evidence" value="ECO:0007669"/>
    <property type="project" value="UniProtKB-KW"/>
</dbReference>
<evidence type="ECO:0000256" key="1">
    <source>
        <dbReference type="ARBA" id="ARBA00009388"/>
    </source>
</evidence>
<dbReference type="Gene3D" id="3.10.450.490">
    <property type="match status" value="1"/>
</dbReference>
<feature type="domain" description="FTP" evidence="14">
    <location>
        <begin position="144"/>
        <end position="194"/>
    </location>
</feature>
<feature type="region of interest" description="Disordered" evidence="10">
    <location>
        <begin position="598"/>
        <end position="626"/>
    </location>
</feature>
<keyword evidence="6" id="KW-0862">Zinc</keyword>
<dbReference type="Pfam" id="PF01447">
    <property type="entry name" value="Peptidase_M4"/>
    <property type="match status" value="1"/>
</dbReference>
<dbReference type="Gene3D" id="2.60.120.260">
    <property type="entry name" value="Galactose-binding domain-like"/>
    <property type="match status" value="1"/>
</dbReference>
<dbReference type="RefSeq" id="WP_369600700.1">
    <property type="nucleotide sequence ID" value="NZ_CP154858.1"/>
</dbReference>
<accession>A0AB39UV25</accession>
<evidence type="ECO:0000259" key="12">
    <source>
        <dbReference type="Pfam" id="PF01447"/>
    </source>
</evidence>
<evidence type="ECO:0000313" key="15">
    <source>
        <dbReference type="EMBL" id="XDT71675.1"/>
    </source>
</evidence>
<dbReference type="Gene3D" id="3.10.170.10">
    <property type="match status" value="1"/>
</dbReference>
<dbReference type="EMBL" id="CP154858">
    <property type="protein sequence ID" value="XDT71675.1"/>
    <property type="molecule type" value="Genomic_DNA"/>
</dbReference>
<feature type="compositionally biased region" description="Gly residues" evidence="10">
    <location>
        <begin position="598"/>
        <end position="615"/>
    </location>
</feature>
<evidence type="ECO:0000256" key="2">
    <source>
        <dbReference type="ARBA" id="ARBA00022670"/>
    </source>
</evidence>
<sequence length="747" mass="79810">MKRKAIALGVAMAAGTLGFVALGPGFGPDVLASAQPGTADTPSLPEQTGTASATASGTQHRPPAILSAADLPVRPGDDTYTVPAQPADTSFSQASWATADTATPSRGFFLKPADDEPVVAPDAHAAKALVLGAAGALIQAGPGDDLSLRTSKLDEQGNTFYKFTQTFRGVPVFGREVVVQTSAAGEVAAVTGEFQPALQVDTTPALDAPQAMEQALGALPNRVGEAKIIQSPELNVYVDGQDKAHLTWKATVEYTSSTEGYRVEEIFVDAHSGTLVERLPRIFSALQRDTYTLNRTCLNDWNMNRALPGRRVQPDSDTHARDAWTNSGYTYAFYNKLFDRDSLDGRGLPLISSVHALFAGPGGGCSGDNAMFTPDRNQMIYGDGGSYLSNPAGALDIVAHELTHGVTSFESNLIYQNESGAINEALSDIFAAGAEAYRLSGGTLTQAPGSLKTSQRVWHLAEGSVRQGQFMRNMADPAADGQSRDSYPSRYTGSQDNGGVHINSGIMNLAFYLLSEGGKHPRGRTQTQVSGIGISKALKIYYHANVNLFTSSTNFSGARMRLAQSAETLFGKCSAEWTAVHKSFDAVAVPGSWTPCSGGGNGGGSNGGGNGGGDNGTPPSSGLKVTGARASSQYSSSWGPQNLHDGTTRAWASSTIYNTYNQQWVMLELDTSRTIHDLTFYWSGYNYAGQYDVWAWNGSQWQYVTGYDQYAPANVKLPVNVRTQYVLVTMRYGQYGRWYILKELEVE</sequence>
<gene>
    <name evidence="15" type="ORF">AAIA72_12780</name>
</gene>
<evidence type="ECO:0000256" key="5">
    <source>
        <dbReference type="ARBA" id="ARBA00022801"/>
    </source>
</evidence>
<feature type="region of interest" description="Disordered" evidence="10">
    <location>
        <begin position="33"/>
        <end position="62"/>
    </location>
</feature>
<dbReference type="InterPro" id="IPR008979">
    <property type="entry name" value="Galactose-bd-like_sf"/>
</dbReference>
<dbReference type="PANTHER" id="PTHR33794">
    <property type="entry name" value="BACILLOLYSIN"/>
    <property type="match status" value="1"/>
</dbReference>
<dbReference type="InterPro" id="IPR001570">
    <property type="entry name" value="Peptidase_M4_C_domain"/>
</dbReference>
<keyword evidence="2" id="KW-0645">Protease</keyword>
<reference evidence="15" key="1">
    <citation type="submission" date="2024-05" db="EMBL/GenBank/DDBJ databases">
        <title>Genome sequencing of novel strain.</title>
        <authorList>
            <person name="Ganbat D."/>
            <person name="Ganbat S."/>
            <person name="Lee S.-J."/>
        </authorList>
    </citation>
    <scope>NUCLEOTIDE SEQUENCE</scope>
    <source>
        <strain evidence="15">SMD15-11</strain>
    </source>
</reference>
<protein>
    <submittedName>
        <fullName evidence="15">M4 family metallopeptidase</fullName>
    </submittedName>
</protein>
<dbReference type="Pfam" id="PF00754">
    <property type="entry name" value="F5_F8_type_C"/>
    <property type="match status" value="1"/>
</dbReference>
<evidence type="ECO:0000256" key="9">
    <source>
        <dbReference type="PIRSR" id="PIRSR623612-1"/>
    </source>
</evidence>
<dbReference type="InterPro" id="IPR013856">
    <property type="entry name" value="Peptidase_M4_domain"/>
</dbReference>
<feature type="domain" description="Peptidase M4" evidence="12">
    <location>
        <begin position="314"/>
        <end position="408"/>
    </location>
</feature>
<name>A0AB39UV25_9GAMM</name>
<evidence type="ECO:0000256" key="10">
    <source>
        <dbReference type="SAM" id="MobiDB-lite"/>
    </source>
</evidence>
<feature type="active site" evidence="9">
    <location>
        <position position="401"/>
    </location>
</feature>
<keyword evidence="4" id="KW-0732">Signal</keyword>
<dbReference type="CDD" id="cd09597">
    <property type="entry name" value="M4_TLP"/>
    <property type="match status" value="1"/>
</dbReference>
<evidence type="ECO:0000259" key="11">
    <source>
        <dbReference type="Pfam" id="PF00754"/>
    </source>
</evidence>
<dbReference type="Gene3D" id="1.10.390.10">
    <property type="entry name" value="Neutral Protease Domain 2"/>
    <property type="match status" value="1"/>
</dbReference>
<dbReference type="InterPro" id="IPR000421">
    <property type="entry name" value="FA58C"/>
</dbReference>
<feature type="active site" description="Proton donor" evidence="9">
    <location>
        <position position="501"/>
    </location>
</feature>
<dbReference type="Pfam" id="PF07504">
    <property type="entry name" value="FTP"/>
    <property type="match status" value="1"/>
</dbReference>
<proteinExistence type="inferred from homology"/>
<evidence type="ECO:0000256" key="4">
    <source>
        <dbReference type="ARBA" id="ARBA00022729"/>
    </source>
</evidence>
<dbReference type="GO" id="GO:0046872">
    <property type="term" value="F:metal ion binding"/>
    <property type="evidence" value="ECO:0007669"/>
    <property type="project" value="UniProtKB-KW"/>
</dbReference>
<dbReference type="SUPFAM" id="SSF49785">
    <property type="entry name" value="Galactose-binding domain-like"/>
    <property type="match status" value="1"/>
</dbReference>
<dbReference type="InterPro" id="IPR011096">
    <property type="entry name" value="FTP_domain"/>
</dbReference>
<dbReference type="SUPFAM" id="SSF55486">
    <property type="entry name" value="Metalloproteases ('zincins'), catalytic domain"/>
    <property type="match status" value="1"/>
</dbReference>
<evidence type="ECO:0000256" key="6">
    <source>
        <dbReference type="ARBA" id="ARBA00022833"/>
    </source>
</evidence>
<comment type="similarity">
    <text evidence="1">Belongs to the peptidase M4 family.</text>
</comment>
<evidence type="ECO:0000259" key="14">
    <source>
        <dbReference type="Pfam" id="PF07504"/>
    </source>
</evidence>
<dbReference type="InterPro" id="IPR050728">
    <property type="entry name" value="Zinc_Metalloprotease_M4"/>
</dbReference>
<evidence type="ECO:0000256" key="8">
    <source>
        <dbReference type="ARBA" id="ARBA00023145"/>
    </source>
</evidence>
<evidence type="ECO:0000256" key="3">
    <source>
        <dbReference type="ARBA" id="ARBA00022723"/>
    </source>
</evidence>
<evidence type="ECO:0000259" key="13">
    <source>
        <dbReference type="Pfam" id="PF02868"/>
    </source>
</evidence>
<dbReference type="GO" id="GO:0004222">
    <property type="term" value="F:metalloendopeptidase activity"/>
    <property type="evidence" value="ECO:0007669"/>
    <property type="project" value="InterPro"/>
</dbReference>
<keyword evidence="8" id="KW-0865">Zymogen</keyword>